<comment type="caution">
    <text evidence="4">The sequence shown here is derived from an EMBL/GenBank/DDBJ whole genome shotgun (WGS) entry which is preliminary data.</text>
</comment>
<gene>
    <name evidence="4" type="ORF">CTAYLR_010088</name>
</gene>
<dbReference type="InterPro" id="IPR027806">
    <property type="entry name" value="HARBI1_dom"/>
</dbReference>
<dbReference type="Proteomes" id="UP001230188">
    <property type="component" value="Unassembled WGS sequence"/>
</dbReference>
<dbReference type="AlphaFoldDB" id="A0AAD7UD43"/>
<evidence type="ECO:0000313" key="5">
    <source>
        <dbReference type="Proteomes" id="UP001230188"/>
    </source>
</evidence>
<reference evidence="4" key="1">
    <citation type="submission" date="2023-01" db="EMBL/GenBank/DDBJ databases">
        <title>Metagenome sequencing of chrysophaentin producing Chrysophaeum taylorii.</title>
        <authorList>
            <person name="Davison J."/>
            <person name="Bewley C."/>
        </authorList>
    </citation>
    <scope>NUCLEOTIDE SEQUENCE</scope>
    <source>
        <strain evidence="4">NIES-1699</strain>
    </source>
</reference>
<organism evidence="4 5">
    <name type="scientific">Chrysophaeum taylorii</name>
    <dbReference type="NCBI Taxonomy" id="2483200"/>
    <lineage>
        <taxon>Eukaryota</taxon>
        <taxon>Sar</taxon>
        <taxon>Stramenopiles</taxon>
        <taxon>Ochrophyta</taxon>
        <taxon>Pelagophyceae</taxon>
        <taxon>Pelagomonadales</taxon>
        <taxon>Pelagomonadaceae</taxon>
        <taxon>Chrysophaeum</taxon>
    </lineage>
</organism>
<keyword evidence="5" id="KW-1185">Reference proteome</keyword>
<sequence length="110" mass="12448">MFGDLGYTRNDVLQTPFKGVSPTDAETRFNYLMARIRVPVEWAFGDVLRYFAFVDFKKNIKMGLQACGKFFHVATFLRNCHVCFYGHETASYFGCTAPDLPDSLVSLSAV</sequence>
<proteinExistence type="predicted"/>
<comment type="cofactor">
    <cofactor evidence="1">
        <name>a divalent metal cation</name>
        <dbReference type="ChEBI" id="CHEBI:60240"/>
    </cofactor>
</comment>
<evidence type="ECO:0000256" key="1">
    <source>
        <dbReference type="ARBA" id="ARBA00001968"/>
    </source>
</evidence>
<dbReference type="GO" id="GO:0046872">
    <property type="term" value="F:metal ion binding"/>
    <property type="evidence" value="ECO:0007669"/>
    <property type="project" value="UniProtKB-KW"/>
</dbReference>
<keyword evidence="2" id="KW-0479">Metal-binding</keyword>
<evidence type="ECO:0000313" key="4">
    <source>
        <dbReference type="EMBL" id="KAJ8601538.1"/>
    </source>
</evidence>
<feature type="domain" description="DDE Tnp4" evidence="3">
    <location>
        <begin position="2"/>
        <end position="79"/>
    </location>
</feature>
<protein>
    <recommendedName>
        <fullName evidence="3">DDE Tnp4 domain-containing protein</fullName>
    </recommendedName>
</protein>
<dbReference type="EMBL" id="JAQMWT010000423">
    <property type="protein sequence ID" value="KAJ8601538.1"/>
    <property type="molecule type" value="Genomic_DNA"/>
</dbReference>
<evidence type="ECO:0000256" key="2">
    <source>
        <dbReference type="ARBA" id="ARBA00022723"/>
    </source>
</evidence>
<evidence type="ECO:0000259" key="3">
    <source>
        <dbReference type="Pfam" id="PF13359"/>
    </source>
</evidence>
<name>A0AAD7UD43_9STRA</name>
<accession>A0AAD7UD43</accession>
<dbReference type="Pfam" id="PF13359">
    <property type="entry name" value="DDE_Tnp_4"/>
    <property type="match status" value="1"/>
</dbReference>